<dbReference type="eggNOG" id="COG5542">
    <property type="taxonomic scope" value="Bacteria"/>
</dbReference>
<evidence type="ECO:0000256" key="9">
    <source>
        <dbReference type="ARBA" id="ARBA00023136"/>
    </source>
</evidence>
<evidence type="ECO:0000256" key="6">
    <source>
        <dbReference type="ARBA" id="ARBA00022692"/>
    </source>
</evidence>
<keyword evidence="8 10" id="KW-1133">Transmembrane helix</keyword>
<dbReference type="RefSeq" id="WP_012729349.1">
    <property type="nucleotide sequence ID" value="NC_012691.1"/>
</dbReference>
<accession>C4LDF4</accession>
<name>C4LDF4_TOLAT</name>
<keyword evidence="12" id="KW-1185">Reference proteome</keyword>
<feature type="transmembrane region" description="Helical" evidence="10">
    <location>
        <begin position="123"/>
        <end position="144"/>
    </location>
</feature>
<comment type="subcellular location">
    <subcellularLocation>
        <location evidence="1">Endoplasmic reticulum membrane</location>
        <topology evidence="1">Multi-pass membrane protein</topology>
    </subcellularLocation>
</comment>
<dbReference type="PANTHER" id="PTHR12468">
    <property type="entry name" value="GPI MANNOSYLTRANSFERASE 2"/>
    <property type="match status" value="1"/>
</dbReference>
<evidence type="ECO:0000256" key="3">
    <source>
        <dbReference type="ARBA" id="ARBA00022502"/>
    </source>
</evidence>
<feature type="transmembrane region" description="Helical" evidence="10">
    <location>
        <begin position="20"/>
        <end position="40"/>
    </location>
</feature>
<feature type="transmembrane region" description="Helical" evidence="10">
    <location>
        <begin position="156"/>
        <end position="189"/>
    </location>
</feature>
<feature type="transmembrane region" description="Helical" evidence="10">
    <location>
        <begin position="369"/>
        <end position="388"/>
    </location>
</feature>
<keyword evidence="9 10" id="KW-0472">Membrane</keyword>
<dbReference type="GO" id="GO:0004376">
    <property type="term" value="F:GPI mannosyltransferase activity"/>
    <property type="evidence" value="ECO:0007669"/>
    <property type="project" value="InterPro"/>
</dbReference>
<dbReference type="GO" id="GO:0000009">
    <property type="term" value="F:alpha-1,6-mannosyltransferase activity"/>
    <property type="evidence" value="ECO:0007669"/>
    <property type="project" value="InterPro"/>
</dbReference>
<protein>
    <recommendedName>
        <fullName evidence="13">Integral membrane protein</fullName>
    </recommendedName>
</protein>
<organism evidence="11 12">
    <name type="scientific">Tolumonas auensis (strain DSM 9187 / NBRC 110442 / TA 4)</name>
    <dbReference type="NCBI Taxonomy" id="595494"/>
    <lineage>
        <taxon>Bacteria</taxon>
        <taxon>Pseudomonadati</taxon>
        <taxon>Pseudomonadota</taxon>
        <taxon>Gammaproteobacteria</taxon>
        <taxon>Aeromonadales</taxon>
        <taxon>Aeromonadaceae</taxon>
        <taxon>Tolumonas</taxon>
    </lineage>
</organism>
<evidence type="ECO:0000256" key="10">
    <source>
        <dbReference type="SAM" id="Phobius"/>
    </source>
</evidence>
<feature type="transmembrane region" description="Helical" evidence="10">
    <location>
        <begin position="321"/>
        <end position="339"/>
    </location>
</feature>
<evidence type="ECO:0000256" key="8">
    <source>
        <dbReference type="ARBA" id="ARBA00022989"/>
    </source>
</evidence>
<dbReference type="Proteomes" id="UP000009073">
    <property type="component" value="Chromosome"/>
</dbReference>
<dbReference type="InterPro" id="IPR007315">
    <property type="entry name" value="PIG-V/Gpi18"/>
</dbReference>
<evidence type="ECO:0000313" key="11">
    <source>
        <dbReference type="EMBL" id="ACQ92750.1"/>
    </source>
</evidence>
<dbReference type="STRING" id="595494.Tola_1124"/>
<comment type="pathway">
    <text evidence="2">Glycolipid biosynthesis; glycosylphosphatidylinositol-anchor biosynthesis.</text>
</comment>
<keyword evidence="5" id="KW-0808">Transferase</keyword>
<evidence type="ECO:0000256" key="4">
    <source>
        <dbReference type="ARBA" id="ARBA00022676"/>
    </source>
</evidence>
<keyword evidence="3" id="KW-0337">GPI-anchor biosynthesis</keyword>
<dbReference type="GO" id="GO:0031501">
    <property type="term" value="C:mannosyltransferase complex"/>
    <property type="evidence" value="ECO:0007669"/>
    <property type="project" value="TreeGrafter"/>
</dbReference>
<evidence type="ECO:0008006" key="13">
    <source>
        <dbReference type="Google" id="ProtNLM"/>
    </source>
</evidence>
<sequence>MQTDKINIIYAPLHISRQDWGIIALAFLVSRIMLYAIGYFGAMHYNVETDQIGRLDLVDSLETDVWSVFCQFDCAWFKSIADIGYDTYPHGLTTGHAANWAFFPLFPILGHYIADLVGLPSLYGFYVITNISSFAMLPLFFLCLRQLGQELDVARFGVWMLAFSPYSVYFVAPYTESLFIALTMAVFLFAYRHEWFWVAVAGVVLTAARNLGVMIVFSVAILALQAYGWREFVKFGERSFRVILAIWCIPLAMFGYMLYMHYHVGDAFAFKNIQLAWGRIFDNPFEYWLEGFETGGRKIYLSIMIVVGWAINIYLFKQKRYAEALFMLICTFVPLVTSTNAIPRYLFGLYPTSLAIVLIARNRPNLRPVMLAMSALLSSYFVIAWVNAKFFTV</sequence>
<gene>
    <name evidence="11" type="ordered locus">Tola_1124</name>
</gene>
<reference evidence="12" key="1">
    <citation type="submission" date="2009-05" db="EMBL/GenBank/DDBJ databases">
        <title>Complete sequence of Tolumonas auensis DSM 9187.</title>
        <authorList>
            <consortium name="US DOE Joint Genome Institute"/>
            <person name="Lucas S."/>
            <person name="Copeland A."/>
            <person name="Lapidus A."/>
            <person name="Glavina del Rio T."/>
            <person name="Tice H."/>
            <person name="Bruce D."/>
            <person name="Goodwin L."/>
            <person name="Pitluck S."/>
            <person name="Chertkov O."/>
            <person name="Brettin T."/>
            <person name="Detter J.C."/>
            <person name="Han C."/>
            <person name="Larimer F."/>
            <person name="Land M."/>
            <person name="Hauser L."/>
            <person name="Kyrpides N."/>
            <person name="Mikhailova N."/>
            <person name="Spring S."/>
            <person name="Beller H."/>
        </authorList>
    </citation>
    <scope>NUCLEOTIDE SEQUENCE [LARGE SCALE GENOMIC DNA]</scope>
    <source>
        <strain evidence="12">DSM 9187 / TA4</strain>
    </source>
</reference>
<dbReference type="PANTHER" id="PTHR12468:SF2">
    <property type="entry name" value="GPI MANNOSYLTRANSFERASE 2"/>
    <property type="match status" value="1"/>
</dbReference>
<dbReference type="KEGG" id="tau:Tola_1124"/>
<keyword evidence="4" id="KW-0328">Glycosyltransferase</keyword>
<dbReference type="GO" id="GO:0016020">
    <property type="term" value="C:membrane"/>
    <property type="evidence" value="ECO:0007669"/>
    <property type="project" value="GOC"/>
</dbReference>
<dbReference type="GO" id="GO:0006506">
    <property type="term" value="P:GPI anchor biosynthetic process"/>
    <property type="evidence" value="ECO:0007669"/>
    <property type="project" value="UniProtKB-KW"/>
</dbReference>
<evidence type="ECO:0000256" key="1">
    <source>
        <dbReference type="ARBA" id="ARBA00004477"/>
    </source>
</evidence>
<feature type="transmembrane region" description="Helical" evidence="10">
    <location>
        <begin position="299"/>
        <end position="316"/>
    </location>
</feature>
<dbReference type="EMBL" id="CP001616">
    <property type="protein sequence ID" value="ACQ92750.1"/>
    <property type="molecule type" value="Genomic_DNA"/>
</dbReference>
<dbReference type="AlphaFoldDB" id="C4LDF4"/>
<keyword evidence="7" id="KW-0256">Endoplasmic reticulum</keyword>
<proteinExistence type="predicted"/>
<evidence type="ECO:0000256" key="5">
    <source>
        <dbReference type="ARBA" id="ARBA00022679"/>
    </source>
</evidence>
<evidence type="ECO:0000313" key="12">
    <source>
        <dbReference type="Proteomes" id="UP000009073"/>
    </source>
</evidence>
<keyword evidence="6 10" id="KW-0812">Transmembrane</keyword>
<reference evidence="11 12" key="2">
    <citation type="journal article" date="2011" name="Stand. Genomic Sci.">
        <title>Complete genome sequence of Tolumonas auensis type strain (TA 4).</title>
        <authorList>
            <person name="Chertkov O."/>
            <person name="Copeland A."/>
            <person name="Lucas S."/>
            <person name="Lapidus A."/>
            <person name="Berry K.W."/>
            <person name="Detter J.C."/>
            <person name="Del Rio T.G."/>
            <person name="Hammon N."/>
            <person name="Dalin E."/>
            <person name="Tice H."/>
            <person name="Pitluck S."/>
            <person name="Richardson P."/>
            <person name="Bruce D."/>
            <person name="Goodwin L."/>
            <person name="Han C."/>
            <person name="Tapia R."/>
            <person name="Saunders E."/>
            <person name="Schmutz J."/>
            <person name="Brettin T."/>
            <person name="Larimer F."/>
            <person name="Land M."/>
            <person name="Hauser L."/>
            <person name="Spring S."/>
            <person name="Rohde M."/>
            <person name="Kyrpides N.C."/>
            <person name="Ivanova N."/>
            <person name="Goker M."/>
            <person name="Beller H.R."/>
            <person name="Klenk H.P."/>
            <person name="Woyke T."/>
        </authorList>
    </citation>
    <scope>NUCLEOTIDE SEQUENCE [LARGE SCALE GENOMIC DNA]</scope>
    <source>
        <strain evidence="12">DSM 9187 / TA4</strain>
    </source>
</reference>
<feature type="transmembrane region" description="Helical" evidence="10">
    <location>
        <begin position="195"/>
        <end position="228"/>
    </location>
</feature>
<dbReference type="HOGENOM" id="CLU_036370_3_0_6"/>
<evidence type="ECO:0000256" key="2">
    <source>
        <dbReference type="ARBA" id="ARBA00004687"/>
    </source>
</evidence>
<evidence type="ECO:0000256" key="7">
    <source>
        <dbReference type="ARBA" id="ARBA00022824"/>
    </source>
</evidence>
<feature type="transmembrane region" description="Helical" evidence="10">
    <location>
        <begin position="240"/>
        <end position="259"/>
    </location>
</feature>